<dbReference type="PANTHER" id="PTHR30502:SF0">
    <property type="entry name" value="PHOSPHOENOLPYRUVATE CARBOXYLASE FAMILY PROTEIN"/>
    <property type="match status" value="1"/>
</dbReference>
<proteinExistence type="inferred from homology"/>
<evidence type="ECO:0000256" key="1">
    <source>
        <dbReference type="ARBA" id="ARBA00005568"/>
    </source>
</evidence>
<protein>
    <submittedName>
        <fullName evidence="5">4-hydroxy-2-oxo-heptane-1,7-dioate aldolase</fullName>
        <ecNumber evidence="5">4.1.2.52</ecNumber>
    </submittedName>
</protein>
<dbReference type="GO" id="GO:0046872">
    <property type="term" value="F:metal ion binding"/>
    <property type="evidence" value="ECO:0007669"/>
    <property type="project" value="UniProtKB-KW"/>
</dbReference>
<name>A0A5S9RAK0_MYCVN</name>
<dbReference type="SUPFAM" id="SSF51621">
    <property type="entry name" value="Phosphoenolpyruvate/pyruvate domain"/>
    <property type="match status" value="1"/>
</dbReference>
<dbReference type="Proteomes" id="UP000430146">
    <property type="component" value="Unassembled WGS sequence"/>
</dbReference>
<evidence type="ECO:0000313" key="6">
    <source>
        <dbReference type="Proteomes" id="UP000430146"/>
    </source>
</evidence>
<dbReference type="Gene3D" id="3.20.20.60">
    <property type="entry name" value="Phosphoenolpyruvate-binding domains"/>
    <property type="match status" value="1"/>
</dbReference>
<organism evidence="5 6">
    <name type="scientific">Mycolicibacterium vanbaalenii</name>
    <name type="common">Mycobacterium vanbaalenii</name>
    <dbReference type="NCBI Taxonomy" id="110539"/>
    <lineage>
        <taxon>Bacteria</taxon>
        <taxon>Bacillati</taxon>
        <taxon>Actinomycetota</taxon>
        <taxon>Actinomycetes</taxon>
        <taxon>Mycobacteriales</taxon>
        <taxon>Mycobacteriaceae</taxon>
        <taxon>Mycolicibacterium</taxon>
    </lineage>
</organism>
<dbReference type="GO" id="GO:0005737">
    <property type="term" value="C:cytoplasm"/>
    <property type="evidence" value="ECO:0007669"/>
    <property type="project" value="TreeGrafter"/>
</dbReference>
<keyword evidence="3 5" id="KW-0456">Lyase</keyword>
<comment type="similarity">
    <text evidence="1">Belongs to the HpcH/HpaI aldolase family.</text>
</comment>
<dbReference type="PANTHER" id="PTHR30502">
    <property type="entry name" value="2-KETO-3-DEOXY-L-RHAMNONATE ALDOLASE"/>
    <property type="match status" value="1"/>
</dbReference>
<dbReference type="GO" id="GO:0016832">
    <property type="term" value="F:aldehyde-lyase activity"/>
    <property type="evidence" value="ECO:0007669"/>
    <property type="project" value="TreeGrafter"/>
</dbReference>
<sequence length="299" mass="31160">MATRFDGIPHVNHIDNAVYESVEYAFSFRYRERVPGSLRDALRGDSLVLCLALMNSRTPDVPAIAAAAGYDAVYVDLEHTSTSLETVAMLCGSAIGAGISALVRVPSQDPSLIARVLDSGAAGIIVPHVNTALQAQAVVNAARFPPAGHRSVSGPNALSGFAARPATELVEVLEARTVVAVMVETPEAVRNADAIASVEGVDMVLIGPSDLTAEMGIHGLYENERFRDAVDSVAAACRTHGVALGVAGIKSLDLLKRFVGLGLRFISAGTDVGMMTEAATARAQALRGLDGPATMSPEL</sequence>
<evidence type="ECO:0000259" key="4">
    <source>
        <dbReference type="Pfam" id="PF03328"/>
    </source>
</evidence>
<keyword evidence="6" id="KW-1185">Reference proteome</keyword>
<dbReference type="InterPro" id="IPR015813">
    <property type="entry name" value="Pyrv/PenolPyrv_kinase-like_dom"/>
</dbReference>
<evidence type="ECO:0000313" key="5">
    <source>
        <dbReference type="EMBL" id="CAA0136563.1"/>
    </source>
</evidence>
<keyword evidence="2" id="KW-0479">Metal-binding</keyword>
<dbReference type="EMBL" id="CACSIP010000067">
    <property type="protein sequence ID" value="CAA0136563.1"/>
    <property type="molecule type" value="Genomic_DNA"/>
</dbReference>
<gene>
    <name evidence="5" type="primary">hpcH</name>
    <name evidence="5" type="ORF">AELLOGFF_02048</name>
</gene>
<reference evidence="5 6" key="1">
    <citation type="submission" date="2019-11" db="EMBL/GenBank/DDBJ databases">
        <authorList>
            <person name="Holert J."/>
        </authorList>
    </citation>
    <scope>NUCLEOTIDE SEQUENCE [LARGE SCALE GENOMIC DNA]</scope>
    <source>
        <strain evidence="5">BC8_1</strain>
    </source>
</reference>
<feature type="domain" description="HpcH/HpaI aldolase/citrate lyase" evidence="4">
    <location>
        <begin position="55"/>
        <end position="276"/>
    </location>
</feature>
<evidence type="ECO:0000256" key="3">
    <source>
        <dbReference type="ARBA" id="ARBA00023239"/>
    </source>
</evidence>
<dbReference type="Pfam" id="PF03328">
    <property type="entry name" value="HpcH_HpaI"/>
    <property type="match status" value="1"/>
</dbReference>
<dbReference type="InterPro" id="IPR005000">
    <property type="entry name" value="Aldolase/citrate-lyase_domain"/>
</dbReference>
<accession>A0A5S9RAK0</accession>
<dbReference type="OrthoDB" id="86160at2"/>
<evidence type="ECO:0000256" key="2">
    <source>
        <dbReference type="ARBA" id="ARBA00022723"/>
    </source>
</evidence>
<dbReference type="InterPro" id="IPR050251">
    <property type="entry name" value="HpcH-HpaI_aldolase"/>
</dbReference>
<dbReference type="InterPro" id="IPR040442">
    <property type="entry name" value="Pyrv_kinase-like_dom_sf"/>
</dbReference>
<dbReference type="AlphaFoldDB" id="A0A5S9RAK0"/>
<dbReference type="EC" id="4.1.2.52" evidence="5"/>